<dbReference type="GO" id="GO:0005737">
    <property type="term" value="C:cytoplasm"/>
    <property type="evidence" value="ECO:0007669"/>
    <property type="project" value="UniProtKB-SubCell"/>
</dbReference>
<dbReference type="AlphaFoldDB" id="A0A933W2H7"/>
<dbReference type="InterPro" id="IPR011060">
    <property type="entry name" value="RibuloseP-bd_barrel"/>
</dbReference>
<feature type="active site" evidence="9">
    <location>
        <position position="11"/>
    </location>
</feature>
<keyword evidence="4 9" id="KW-0028">Amino-acid biosynthesis</keyword>
<proteinExistence type="inferred from homology"/>
<evidence type="ECO:0000256" key="8">
    <source>
        <dbReference type="ARBA" id="ARBA00047838"/>
    </source>
</evidence>
<dbReference type="NCBIfam" id="TIGR00735">
    <property type="entry name" value="hisF"/>
    <property type="match status" value="1"/>
</dbReference>
<dbReference type="InterPro" id="IPR006062">
    <property type="entry name" value="His_biosynth"/>
</dbReference>
<dbReference type="GO" id="GO:0000107">
    <property type="term" value="F:imidazoleglycerol-phosphate synthase activity"/>
    <property type="evidence" value="ECO:0007669"/>
    <property type="project" value="UniProtKB-UniRule"/>
</dbReference>
<evidence type="ECO:0000256" key="10">
    <source>
        <dbReference type="RuleBase" id="RU003657"/>
    </source>
</evidence>
<comment type="catalytic activity">
    <reaction evidence="8 9">
        <text>5-[(5-phospho-1-deoxy-D-ribulos-1-ylimino)methylamino]-1-(5-phospho-beta-D-ribosyl)imidazole-4-carboxamide + L-glutamine = D-erythro-1-(imidazol-4-yl)glycerol 3-phosphate + 5-amino-1-(5-phospho-beta-D-ribosyl)imidazole-4-carboxamide + L-glutamate + H(+)</text>
        <dbReference type="Rhea" id="RHEA:24793"/>
        <dbReference type="ChEBI" id="CHEBI:15378"/>
        <dbReference type="ChEBI" id="CHEBI:29985"/>
        <dbReference type="ChEBI" id="CHEBI:58278"/>
        <dbReference type="ChEBI" id="CHEBI:58359"/>
        <dbReference type="ChEBI" id="CHEBI:58475"/>
        <dbReference type="ChEBI" id="CHEBI:58525"/>
        <dbReference type="EC" id="4.3.2.10"/>
    </reaction>
</comment>
<dbReference type="EMBL" id="JACRIW010000081">
    <property type="protein sequence ID" value="MBI5170080.1"/>
    <property type="molecule type" value="Genomic_DNA"/>
</dbReference>
<comment type="subcellular location">
    <subcellularLocation>
        <location evidence="9">Cytoplasm</location>
    </subcellularLocation>
</comment>
<evidence type="ECO:0000256" key="1">
    <source>
        <dbReference type="ARBA" id="ARBA00005091"/>
    </source>
</evidence>
<comment type="function">
    <text evidence="7 9">IGPS catalyzes the conversion of PRFAR and glutamine to IGP, AICAR and glutamate. The HisF subunit catalyzes the cyclization activity that produces IGP and AICAR from PRFAR using the ammonia provided by the HisH subunit.</text>
</comment>
<evidence type="ECO:0000256" key="3">
    <source>
        <dbReference type="ARBA" id="ARBA00011152"/>
    </source>
</evidence>
<accession>A0A933W2H7</accession>
<dbReference type="SUPFAM" id="SSF51366">
    <property type="entry name" value="Ribulose-phoshate binding barrel"/>
    <property type="match status" value="1"/>
</dbReference>
<dbReference type="InterPro" id="IPR013785">
    <property type="entry name" value="Aldolase_TIM"/>
</dbReference>
<keyword evidence="6 9" id="KW-0456">Lyase</keyword>
<dbReference type="EC" id="4.3.2.10" evidence="9"/>
<keyword evidence="5 9" id="KW-0368">Histidine biosynthesis</keyword>
<dbReference type="Pfam" id="PF00977">
    <property type="entry name" value="His_biosynth"/>
    <property type="match status" value="1"/>
</dbReference>
<evidence type="ECO:0000313" key="11">
    <source>
        <dbReference type="EMBL" id="MBI5170080.1"/>
    </source>
</evidence>
<dbReference type="InterPro" id="IPR050064">
    <property type="entry name" value="IGPS_HisA/HisF"/>
</dbReference>
<evidence type="ECO:0000256" key="2">
    <source>
        <dbReference type="ARBA" id="ARBA00009667"/>
    </source>
</evidence>
<organism evidence="11 12">
    <name type="scientific">Eiseniibacteriota bacterium</name>
    <dbReference type="NCBI Taxonomy" id="2212470"/>
    <lineage>
        <taxon>Bacteria</taxon>
        <taxon>Candidatus Eiseniibacteriota</taxon>
    </lineage>
</organism>
<dbReference type="PANTHER" id="PTHR21235">
    <property type="entry name" value="IMIDAZOLE GLYCEROL PHOSPHATE SYNTHASE SUBUNIT HISF/H IGP SYNTHASE SUBUNIT HISF/H"/>
    <property type="match status" value="1"/>
</dbReference>
<dbReference type="GO" id="GO:0016829">
    <property type="term" value="F:lyase activity"/>
    <property type="evidence" value="ECO:0007669"/>
    <property type="project" value="UniProtKB-KW"/>
</dbReference>
<dbReference type="CDD" id="cd04731">
    <property type="entry name" value="HisF"/>
    <property type="match status" value="1"/>
</dbReference>
<comment type="caution">
    <text evidence="11">The sequence shown here is derived from an EMBL/GenBank/DDBJ whole genome shotgun (WGS) entry which is preliminary data.</text>
</comment>
<dbReference type="PANTHER" id="PTHR21235:SF2">
    <property type="entry name" value="IMIDAZOLE GLYCEROL PHOSPHATE SYNTHASE HISHF"/>
    <property type="match status" value="1"/>
</dbReference>
<feature type="active site" evidence="9">
    <location>
        <position position="130"/>
    </location>
</feature>
<evidence type="ECO:0000256" key="4">
    <source>
        <dbReference type="ARBA" id="ARBA00022605"/>
    </source>
</evidence>
<evidence type="ECO:0000313" key="12">
    <source>
        <dbReference type="Proteomes" id="UP000696931"/>
    </source>
</evidence>
<protein>
    <recommendedName>
        <fullName evidence="9">Imidazole glycerol phosphate synthase subunit HisF</fullName>
        <ecNumber evidence="9">4.3.2.10</ecNumber>
    </recommendedName>
    <alternativeName>
        <fullName evidence="9">IGP synthase cyclase subunit</fullName>
    </alternativeName>
    <alternativeName>
        <fullName evidence="9">IGP synthase subunit HisF</fullName>
    </alternativeName>
    <alternativeName>
        <fullName evidence="9">ImGP synthase subunit HisF</fullName>
        <shortName evidence="9">IGPS subunit HisF</shortName>
    </alternativeName>
</protein>
<sequence>MLTRRLIACLDVQGERVVKGVKFVGLRDVGEPAEMAVRYEREGADEIVFLDIAATHEERATFLDVVRRTAERLFVPLTVGGGLRTVDDATRALRAGADKVSFNSAPVERPELLSECAERFGAQCVVASIDAARVDGAWRVFTRGGRNATALDAVEWARECVRRGAGEILLTSVDRDGARDGYDLELTRAVARAVPVPVIASGGAGDASHVVAALREGEADAALVAGILHDGVTTVARLKQAMKAAGVPVRPAPAPLEGSTTC</sequence>
<dbReference type="InterPro" id="IPR004651">
    <property type="entry name" value="HisF"/>
</dbReference>
<keyword evidence="9" id="KW-0963">Cytoplasm</keyword>
<comment type="subunit">
    <text evidence="3 9">Heterodimer of HisH and HisF.</text>
</comment>
<dbReference type="GO" id="GO:0000105">
    <property type="term" value="P:L-histidine biosynthetic process"/>
    <property type="evidence" value="ECO:0007669"/>
    <property type="project" value="UniProtKB-UniRule"/>
</dbReference>
<dbReference type="HAMAP" id="MF_01013">
    <property type="entry name" value="HisF"/>
    <property type="match status" value="1"/>
</dbReference>
<dbReference type="Proteomes" id="UP000696931">
    <property type="component" value="Unassembled WGS sequence"/>
</dbReference>
<name>A0A933W2H7_UNCEI</name>
<evidence type="ECO:0000256" key="7">
    <source>
        <dbReference type="ARBA" id="ARBA00025475"/>
    </source>
</evidence>
<gene>
    <name evidence="9 11" type="primary">hisF</name>
    <name evidence="11" type="ORF">HZA61_11370</name>
</gene>
<reference evidence="11" key="1">
    <citation type="submission" date="2020-07" db="EMBL/GenBank/DDBJ databases">
        <title>Huge and variable diversity of episymbiotic CPR bacteria and DPANN archaea in groundwater ecosystems.</title>
        <authorList>
            <person name="He C.Y."/>
            <person name="Keren R."/>
            <person name="Whittaker M."/>
            <person name="Farag I.F."/>
            <person name="Doudna J."/>
            <person name="Cate J.H.D."/>
            <person name="Banfield J.F."/>
        </authorList>
    </citation>
    <scope>NUCLEOTIDE SEQUENCE</scope>
    <source>
        <strain evidence="11">NC_groundwater_1813_Pr3_B-0.1um_71_17</strain>
    </source>
</reference>
<evidence type="ECO:0000256" key="9">
    <source>
        <dbReference type="HAMAP-Rule" id="MF_01013"/>
    </source>
</evidence>
<evidence type="ECO:0000256" key="6">
    <source>
        <dbReference type="ARBA" id="ARBA00023239"/>
    </source>
</evidence>
<evidence type="ECO:0000256" key="5">
    <source>
        <dbReference type="ARBA" id="ARBA00023102"/>
    </source>
</evidence>
<comment type="pathway">
    <text evidence="1 9">Amino-acid biosynthesis; L-histidine biosynthesis; L-histidine from 5-phospho-alpha-D-ribose 1-diphosphate: step 5/9.</text>
</comment>
<dbReference type="Gene3D" id="3.20.20.70">
    <property type="entry name" value="Aldolase class I"/>
    <property type="match status" value="1"/>
</dbReference>
<comment type="similarity">
    <text evidence="2 9 10">Belongs to the HisA/HisF family.</text>
</comment>